<evidence type="ECO:0000256" key="5">
    <source>
        <dbReference type="ARBA" id="ARBA00023308"/>
    </source>
</evidence>
<dbReference type="OrthoDB" id="9784634at2"/>
<dbReference type="SUPFAM" id="SSF53639">
    <property type="entry name" value="AraD/HMP-PK domain-like"/>
    <property type="match status" value="1"/>
</dbReference>
<dbReference type="PANTHER" id="PTHR22789:SF0">
    <property type="entry name" value="3-OXO-TETRONATE 4-PHOSPHATE DECARBOXYLASE-RELATED"/>
    <property type="match status" value="1"/>
</dbReference>
<dbReference type="HAMAP" id="MF_00770">
    <property type="entry name" value="RhaD"/>
    <property type="match status" value="1"/>
</dbReference>
<dbReference type="RefSeq" id="WP_071863035.1">
    <property type="nucleotide sequence ID" value="NZ_JBHLVS010000031.1"/>
</dbReference>
<comment type="catalytic activity">
    <reaction evidence="6">
        <text>L-rhamnulose 1-phosphate = (S)-lactaldehyde + dihydroxyacetone phosphate</text>
        <dbReference type="Rhea" id="RHEA:19689"/>
        <dbReference type="ChEBI" id="CHEBI:18041"/>
        <dbReference type="ChEBI" id="CHEBI:57642"/>
        <dbReference type="ChEBI" id="CHEBI:58313"/>
        <dbReference type="EC" id="4.1.2.19"/>
    </reaction>
</comment>
<dbReference type="STRING" id="319970.RV00_GL000676"/>
<dbReference type="Pfam" id="PF00596">
    <property type="entry name" value="Aldolase_II"/>
    <property type="match status" value="1"/>
</dbReference>
<dbReference type="InterPro" id="IPR036409">
    <property type="entry name" value="Aldolase_II/adducin_N_sf"/>
</dbReference>
<feature type="binding site" evidence="6">
    <location>
        <position position="143"/>
    </location>
    <ligand>
        <name>Zn(2+)</name>
        <dbReference type="ChEBI" id="CHEBI:29105"/>
    </ligand>
</feature>
<evidence type="ECO:0000256" key="2">
    <source>
        <dbReference type="ARBA" id="ARBA00022723"/>
    </source>
</evidence>
<comment type="caution">
    <text evidence="8">The sequence shown here is derived from an EMBL/GenBank/DDBJ whole genome shotgun (WGS) entry which is preliminary data.</text>
</comment>
<evidence type="ECO:0000313" key="8">
    <source>
        <dbReference type="EMBL" id="OJG34794.1"/>
    </source>
</evidence>
<evidence type="ECO:0000256" key="6">
    <source>
        <dbReference type="HAMAP-Rule" id="MF_00770"/>
    </source>
</evidence>
<evidence type="ECO:0000256" key="3">
    <source>
        <dbReference type="ARBA" id="ARBA00022833"/>
    </source>
</evidence>
<evidence type="ECO:0000256" key="1">
    <source>
        <dbReference type="ARBA" id="ARBA00022490"/>
    </source>
</evidence>
<comment type="cofactor">
    <cofactor evidence="6">
        <name>Zn(2+)</name>
        <dbReference type="ChEBI" id="CHEBI:29105"/>
    </cofactor>
    <text evidence="6">Binds 1 zinc ion per subunit.</text>
</comment>
<dbReference type="GO" id="GO:0046872">
    <property type="term" value="F:metal ion binding"/>
    <property type="evidence" value="ECO:0007669"/>
    <property type="project" value="UniProtKB-KW"/>
</dbReference>
<dbReference type="AlphaFoldDB" id="A0A1L8SSG8"/>
<keyword evidence="1 6" id="KW-0963">Cytoplasm</keyword>
<comment type="subcellular location">
    <subcellularLocation>
        <location evidence="6">Cytoplasm</location>
    </subcellularLocation>
</comment>
<name>A0A1L8SSG8_9ENTE</name>
<protein>
    <recommendedName>
        <fullName evidence="6">Rhamnulose-1-phosphate aldolase</fullName>
        <ecNumber evidence="6">4.1.2.19</ecNumber>
    </recommendedName>
</protein>
<keyword evidence="4 6" id="KW-0456">Lyase</keyword>
<dbReference type="GO" id="GO:0008994">
    <property type="term" value="F:rhamnulose-1-phosphate aldolase activity"/>
    <property type="evidence" value="ECO:0007669"/>
    <property type="project" value="UniProtKB-UniRule"/>
</dbReference>
<evidence type="ECO:0000313" key="9">
    <source>
        <dbReference type="Proteomes" id="UP000183700"/>
    </source>
</evidence>
<comment type="function">
    <text evidence="6">Catalyzes the reversible cleavage of L-rhamnulose-1-phosphate to dihydroxyacetone phosphate (DHAP) and L-lactaldehyde.</text>
</comment>
<dbReference type="EMBL" id="JXKM01000012">
    <property type="protein sequence ID" value="OJG34794.1"/>
    <property type="molecule type" value="Genomic_DNA"/>
</dbReference>
<dbReference type="InterPro" id="IPR001303">
    <property type="entry name" value="Aldolase_II/adducin_N"/>
</dbReference>
<keyword evidence="3 6" id="KW-0862">Zinc</keyword>
<reference evidence="8 9" key="1">
    <citation type="submission" date="2014-12" db="EMBL/GenBank/DDBJ databases">
        <title>Draft genome sequences of 29 type strains of Enterococci.</title>
        <authorList>
            <person name="Zhong Z."/>
            <person name="Sun Z."/>
            <person name="Liu W."/>
            <person name="Zhang W."/>
            <person name="Zhang H."/>
        </authorList>
    </citation>
    <scope>NUCLEOTIDE SEQUENCE [LARGE SCALE GENOMIC DNA]</scope>
    <source>
        <strain evidence="8 9">DSM 22802</strain>
    </source>
</reference>
<accession>A0A1L8SSG8</accession>
<dbReference type="EC" id="4.1.2.19" evidence="6"/>
<dbReference type="PANTHER" id="PTHR22789">
    <property type="entry name" value="FUCULOSE PHOSPHATE ALDOLASE"/>
    <property type="match status" value="1"/>
</dbReference>
<proteinExistence type="inferred from homology"/>
<feature type="active site" evidence="6">
    <location>
        <position position="118"/>
    </location>
</feature>
<dbReference type="UniPathway" id="UPA00541">
    <property type="reaction ID" value="UER00603"/>
</dbReference>
<comment type="similarity">
    <text evidence="6">Belongs to the aldolase class II family. RhaD subfamily.</text>
</comment>
<keyword evidence="2 6" id="KW-0479">Metal-binding</keyword>
<comment type="pathway">
    <text evidence="6">Carbohydrate degradation; L-rhamnose degradation; glycerone phosphate from L-rhamnose: step 3/3.</text>
</comment>
<dbReference type="GO" id="GO:0019301">
    <property type="term" value="P:rhamnose catabolic process"/>
    <property type="evidence" value="ECO:0007669"/>
    <property type="project" value="UniProtKB-UniRule"/>
</dbReference>
<feature type="binding site" evidence="6">
    <location>
        <position position="212"/>
    </location>
    <ligand>
        <name>Zn(2+)</name>
        <dbReference type="ChEBI" id="CHEBI:29105"/>
    </ligand>
</feature>
<keyword evidence="5 6" id="KW-0684">Rhamnose metabolism</keyword>
<dbReference type="GO" id="GO:0019323">
    <property type="term" value="P:pentose catabolic process"/>
    <property type="evidence" value="ECO:0007669"/>
    <property type="project" value="TreeGrafter"/>
</dbReference>
<gene>
    <name evidence="6" type="primary">rhaD</name>
    <name evidence="8" type="ORF">RV00_GL000676</name>
</gene>
<dbReference type="InterPro" id="IPR013447">
    <property type="entry name" value="Rhamnulose-1-P_Aldolase"/>
</dbReference>
<feature type="binding site" evidence="6">
    <location>
        <position position="141"/>
    </location>
    <ligand>
        <name>Zn(2+)</name>
        <dbReference type="ChEBI" id="CHEBI:29105"/>
    </ligand>
</feature>
<dbReference type="GO" id="GO:0005829">
    <property type="term" value="C:cytosol"/>
    <property type="evidence" value="ECO:0007669"/>
    <property type="project" value="TreeGrafter"/>
</dbReference>
<feature type="domain" description="Class II aldolase/adducin N-terminal" evidence="7">
    <location>
        <begin position="13"/>
        <end position="239"/>
    </location>
</feature>
<evidence type="ECO:0000256" key="4">
    <source>
        <dbReference type="ARBA" id="ARBA00023239"/>
    </source>
</evidence>
<evidence type="ECO:0000259" key="7">
    <source>
        <dbReference type="SMART" id="SM01007"/>
    </source>
</evidence>
<dbReference type="InterPro" id="IPR050197">
    <property type="entry name" value="Aldolase_class_II_sugar_metab"/>
</dbReference>
<dbReference type="Proteomes" id="UP000183700">
    <property type="component" value="Unassembled WGS sequence"/>
</dbReference>
<dbReference type="SMART" id="SM01007">
    <property type="entry name" value="Aldolase_II"/>
    <property type="match status" value="1"/>
</dbReference>
<dbReference type="Gene3D" id="3.40.225.10">
    <property type="entry name" value="Class II aldolase/adducin N-terminal domain"/>
    <property type="match status" value="1"/>
</dbReference>
<sequence>MALHDITQAPFITEICEAASQLWSYGWAERNGGNISYRLPSEEVKQYLDVTHVKRKEALNFTIESLAGEIFLVTGSGKYFKHLHRNPAANLALIRVTEDGQYYELLWGLEGGDLPTSELASHLECHRVRLAQDPQHRVILHTHATAISAMTFIHELEDKKFTKTLWQMITECLVVFPDGVAVLPWMVAGTQQLGKKSAEKMKDTRIVIWAHHGIMGAGQTIDDAFGLVETAEKAAAIYLQICSTRQAIRQSITDQQLWELADAFQVTPREGILAPREVGHE</sequence>
<keyword evidence="9" id="KW-1185">Reference proteome</keyword>
<organism evidence="8 9">
    <name type="scientific">Enterococcus devriesei</name>
    <dbReference type="NCBI Taxonomy" id="319970"/>
    <lineage>
        <taxon>Bacteria</taxon>
        <taxon>Bacillati</taxon>
        <taxon>Bacillota</taxon>
        <taxon>Bacilli</taxon>
        <taxon>Lactobacillales</taxon>
        <taxon>Enterococcaceae</taxon>
        <taxon>Enterococcus</taxon>
    </lineage>
</organism>
<dbReference type="NCBIfam" id="NF002963">
    <property type="entry name" value="PRK03634.1"/>
    <property type="match status" value="1"/>
</dbReference>